<accession>A0A2Z4ADY8</accession>
<dbReference type="GO" id="GO:0051287">
    <property type="term" value="F:NAD binding"/>
    <property type="evidence" value="ECO:0007669"/>
    <property type="project" value="InterPro"/>
</dbReference>
<dbReference type="EC" id="1.1.1.81" evidence="5"/>
<sequence>MNTLKTACVAWDAEEIPEWVPPQIEAAGVKFEALQCQTASEALLFARNADIIWVMGGSNLITREIIPQLDSCGAIIRSGSGTDNIPVDLATEYGIIVANTPDATTVPVAEHTIGLLLSVVRRIPIHDRLVRQGEWNDSKSTPRFLLQGSTVGLIGFGRIARCVADRLAPFGVKLILVYDPFVDAEAIVKGNVKNVDLPQLLSESDFISIHTPLLEETHHLISEVEISQMKSTCVVINTSRGSVVDNKALANALREGRVWGAGLDVLESEPPDEDDLLLQLDNVVLTSHIGARHEGHLDGFWQLSVETIIDLSRGKWPVSYVNPGVKPRWKLTER</sequence>
<organism evidence="5 6">
    <name type="scientific">Candidatus Moanibacter tarae</name>
    <dbReference type="NCBI Taxonomy" id="2200854"/>
    <lineage>
        <taxon>Bacteria</taxon>
        <taxon>Pseudomonadati</taxon>
        <taxon>Verrucomicrobiota</taxon>
        <taxon>Opitutia</taxon>
        <taxon>Puniceicoccales</taxon>
        <taxon>Puniceicoccales incertae sedis</taxon>
        <taxon>Candidatus Moanibacter</taxon>
    </lineage>
</organism>
<dbReference type="KEGG" id="mtar:DF168_01527"/>
<dbReference type="GO" id="GO:0016618">
    <property type="term" value="F:hydroxypyruvate reductase [NAD(P)H] activity"/>
    <property type="evidence" value="ECO:0007669"/>
    <property type="project" value="UniProtKB-EC"/>
</dbReference>
<dbReference type="InterPro" id="IPR006140">
    <property type="entry name" value="D-isomer_DH_NAD-bd"/>
</dbReference>
<dbReference type="GO" id="GO:0003714">
    <property type="term" value="F:transcription corepressor activity"/>
    <property type="evidence" value="ECO:0007669"/>
    <property type="project" value="InterPro"/>
</dbReference>
<dbReference type="Proteomes" id="UP000247465">
    <property type="component" value="Chromosome"/>
</dbReference>
<keyword evidence="3" id="KW-0520">NAD</keyword>
<evidence type="ECO:0000256" key="3">
    <source>
        <dbReference type="ARBA" id="ARBA00023027"/>
    </source>
</evidence>
<dbReference type="PANTHER" id="PTHR42789">
    <property type="entry name" value="D-ISOMER SPECIFIC 2-HYDROXYACID DEHYDROGENASE FAMILY PROTEIN (AFU_ORTHOLOGUE AFUA_6G10090)"/>
    <property type="match status" value="1"/>
</dbReference>
<comment type="similarity">
    <text evidence="1">Belongs to the D-isomer specific 2-hydroxyacid dehydrogenase family.</text>
</comment>
<dbReference type="InterPro" id="IPR036291">
    <property type="entry name" value="NAD(P)-bd_dom_sf"/>
</dbReference>
<keyword evidence="5" id="KW-0670">Pyruvate</keyword>
<dbReference type="InterPro" id="IPR043322">
    <property type="entry name" value="CtBP"/>
</dbReference>
<protein>
    <submittedName>
        <fullName evidence="5">Hydroxypyruvate reductase</fullName>
        <ecNumber evidence="5">1.1.1.81</ecNumber>
    </submittedName>
</protein>
<dbReference type="AlphaFoldDB" id="A0A2Z4ADY8"/>
<dbReference type="EMBL" id="CP029803">
    <property type="protein sequence ID" value="AWT60321.1"/>
    <property type="molecule type" value="Genomic_DNA"/>
</dbReference>
<dbReference type="InterPro" id="IPR050857">
    <property type="entry name" value="D-2-hydroxyacid_DH"/>
</dbReference>
<name>A0A2Z4ADY8_9BACT</name>
<dbReference type="PROSITE" id="PS00671">
    <property type="entry name" value="D_2_HYDROXYACID_DH_3"/>
    <property type="match status" value="1"/>
</dbReference>
<dbReference type="CDD" id="cd05299">
    <property type="entry name" value="CtBP_dh"/>
    <property type="match status" value="1"/>
</dbReference>
<proteinExistence type="inferred from homology"/>
<dbReference type="SUPFAM" id="SSF52283">
    <property type="entry name" value="Formate/glycerate dehydrogenase catalytic domain-like"/>
    <property type="match status" value="1"/>
</dbReference>
<dbReference type="SUPFAM" id="SSF51735">
    <property type="entry name" value="NAD(P)-binding Rossmann-fold domains"/>
    <property type="match status" value="1"/>
</dbReference>
<dbReference type="PROSITE" id="PS00670">
    <property type="entry name" value="D_2_HYDROXYACID_DH_2"/>
    <property type="match status" value="1"/>
</dbReference>
<evidence type="ECO:0000256" key="1">
    <source>
        <dbReference type="ARBA" id="ARBA00005854"/>
    </source>
</evidence>
<evidence type="ECO:0000256" key="2">
    <source>
        <dbReference type="ARBA" id="ARBA00023002"/>
    </source>
</evidence>
<keyword evidence="2 5" id="KW-0560">Oxidoreductase</keyword>
<reference evidence="5 6" key="1">
    <citation type="submission" date="2018-06" db="EMBL/GenBank/DDBJ databases">
        <title>Draft Genome Sequence of a Novel Marine Bacterium Related to the Verrucomicrobia.</title>
        <authorList>
            <person name="Vosseberg J."/>
            <person name="Martijn J."/>
            <person name="Ettema T.J.G."/>
        </authorList>
    </citation>
    <scope>NUCLEOTIDE SEQUENCE [LARGE SCALE GENOMIC DNA]</scope>
    <source>
        <strain evidence="5">TARA_B100001123</strain>
    </source>
</reference>
<dbReference type="Pfam" id="PF02826">
    <property type="entry name" value="2-Hacid_dh_C"/>
    <property type="match status" value="1"/>
</dbReference>
<evidence type="ECO:0000259" key="4">
    <source>
        <dbReference type="Pfam" id="PF02826"/>
    </source>
</evidence>
<dbReference type="Gene3D" id="3.40.50.720">
    <property type="entry name" value="NAD(P)-binding Rossmann-like Domain"/>
    <property type="match status" value="2"/>
</dbReference>
<gene>
    <name evidence="5" type="ORF">DF168_01527</name>
</gene>
<dbReference type="PANTHER" id="PTHR42789:SF1">
    <property type="entry name" value="D-ISOMER SPECIFIC 2-HYDROXYACID DEHYDROGENASE FAMILY PROTEIN (AFU_ORTHOLOGUE AFUA_6G10090)"/>
    <property type="match status" value="1"/>
</dbReference>
<feature type="domain" description="D-isomer specific 2-hydroxyacid dehydrogenase NAD-binding" evidence="4">
    <location>
        <begin position="113"/>
        <end position="290"/>
    </location>
</feature>
<evidence type="ECO:0000313" key="6">
    <source>
        <dbReference type="Proteomes" id="UP000247465"/>
    </source>
</evidence>
<evidence type="ECO:0000313" key="5">
    <source>
        <dbReference type="EMBL" id="AWT60321.1"/>
    </source>
</evidence>
<dbReference type="FunFam" id="3.40.50.720:FF:000203">
    <property type="entry name" value="D-3-phosphoglycerate dehydrogenase (SerA)"/>
    <property type="match status" value="1"/>
</dbReference>
<dbReference type="InterPro" id="IPR029753">
    <property type="entry name" value="D-isomer_DH_CS"/>
</dbReference>